<feature type="region of interest" description="Disordered" evidence="12">
    <location>
        <begin position="191"/>
        <end position="212"/>
    </location>
</feature>
<dbReference type="GO" id="GO:0045893">
    <property type="term" value="P:positive regulation of DNA-templated transcription"/>
    <property type="evidence" value="ECO:0007669"/>
    <property type="project" value="TreeGrafter"/>
</dbReference>
<feature type="domain" description="Homeobox" evidence="13">
    <location>
        <begin position="204"/>
        <end position="264"/>
    </location>
</feature>
<dbReference type="PRINTS" id="PR00031">
    <property type="entry name" value="HTHREPRESSR"/>
</dbReference>
<comment type="subcellular location">
    <subcellularLocation>
        <location evidence="1 8 9">Nucleus</location>
    </subcellularLocation>
</comment>
<evidence type="ECO:0000256" key="3">
    <source>
        <dbReference type="ARBA" id="ARBA00023125"/>
    </source>
</evidence>
<sequence>MAKHRGESSKMGQVGPLPQAATGGLQVQTRSQVARAAHEECGSEQDEREVGYSLRAEEAQSGAPTGKRSHKERLTTVKTRLDVLEASLEELYQGRILGVESSQEEGESRIGRVESLVDQLTEDTKDSVRHLHEVVAELTAKNMTEEKKVQIPSLWASERCSQTPQGRSASRSFTFAFLFRVHVHVRVPDSAVGEKRTRRRRKKAKGDAKKRRLSEEQVKLLEMSFRDERKLEAGRKAHLAAKLGLDATQVAVWFQNRRARHKSKQVKEAYVELKLAHDAVVVDKCRLENEVSKLKEKLSEAEEEVRKLASGMNGASGGNAESGGGGSPSSCFSAASLQWQQEEAELMCINEYDFTNYMMMEWADLYGV</sequence>
<protein>
    <recommendedName>
        <fullName evidence="10">Homeobox-leucine zipper protein</fullName>
    </recommendedName>
    <alternativeName>
        <fullName evidence="10">HD-ZIP protein</fullName>
    </alternativeName>
    <alternativeName>
        <fullName evidence="10">Homeodomain transcription factor</fullName>
    </alternativeName>
</protein>
<evidence type="ECO:0000313" key="14">
    <source>
        <dbReference type="EMBL" id="RRT61215.1"/>
    </source>
</evidence>
<evidence type="ECO:0000313" key="15">
    <source>
        <dbReference type="Proteomes" id="UP000287651"/>
    </source>
</evidence>
<dbReference type="GO" id="GO:0000981">
    <property type="term" value="F:DNA-binding transcription factor activity, RNA polymerase II-specific"/>
    <property type="evidence" value="ECO:0007669"/>
    <property type="project" value="UniProtKB-UniRule"/>
</dbReference>
<dbReference type="PROSITE" id="PS00027">
    <property type="entry name" value="HOMEOBOX_1"/>
    <property type="match status" value="1"/>
</dbReference>
<feature type="DNA-binding region" description="Homeobox" evidence="8">
    <location>
        <begin position="206"/>
        <end position="265"/>
    </location>
</feature>
<evidence type="ECO:0000256" key="10">
    <source>
        <dbReference type="RuleBase" id="RU369038"/>
    </source>
</evidence>
<keyword evidence="11" id="KW-0175">Coiled coil</keyword>
<evidence type="ECO:0000256" key="11">
    <source>
        <dbReference type="SAM" id="Coils"/>
    </source>
</evidence>
<keyword evidence="2 10" id="KW-0805">Transcription regulation</keyword>
<comment type="function">
    <text evidence="10">Transcription factor.</text>
</comment>
<evidence type="ECO:0000256" key="1">
    <source>
        <dbReference type="ARBA" id="ARBA00004123"/>
    </source>
</evidence>
<dbReference type="PROSITE" id="PS50071">
    <property type="entry name" value="HOMEOBOX_2"/>
    <property type="match status" value="1"/>
</dbReference>
<evidence type="ECO:0000256" key="5">
    <source>
        <dbReference type="ARBA" id="ARBA00023163"/>
    </source>
</evidence>
<dbReference type="Gene3D" id="1.10.10.60">
    <property type="entry name" value="Homeodomain-like"/>
    <property type="match status" value="1"/>
</dbReference>
<dbReference type="PANTHER" id="PTHR24326:SF527">
    <property type="entry name" value="HOMEOBOX-LEUCINE ZIPPER PROTEIN ATHB-40"/>
    <property type="match status" value="1"/>
</dbReference>
<dbReference type="InterPro" id="IPR017970">
    <property type="entry name" value="Homeobox_CS"/>
</dbReference>
<keyword evidence="6 8" id="KW-0539">Nucleus</keyword>
<proteinExistence type="inferred from homology"/>
<evidence type="ECO:0000256" key="12">
    <source>
        <dbReference type="SAM" id="MobiDB-lite"/>
    </source>
</evidence>
<organism evidence="14 15">
    <name type="scientific">Ensete ventricosum</name>
    <name type="common">Abyssinian banana</name>
    <name type="synonym">Musa ensete</name>
    <dbReference type="NCBI Taxonomy" id="4639"/>
    <lineage>
        <taxon>Eukaryota</taxon>
        <taxon>Viridiplantae</taxon>
        <taxon>Streptophyta</taxon>
        <taxon>Embryophyta</taxon>
        <taxon>Tracheophyta</taxon>
        <taxon>Spermatophyta</taxon>
        <taxon>Magnoliopsida</taxon>
        <taxon>Liliopsida</taxon>
        <taxon>Zingiberales</taxon>
        <taxon>Musaceae</taxon>
        <taxon>Ensete</taxon>
    </lineage>
</organism>
<evidence type="ECO:0000256" key="2">
    <source>
        <dbReference type="ARBA" id="ARBA00023015"/>
    </source>
</evidence>
<dbReference type="InterPro" id="IPR045224">
    <property type="entry name" value="HDZip_class_I_plant"/>
</dbReference>
<evidence type="ECO:0000259" key="13">
    <source>
        <dbReference type="PROSITE" id="PS50071"/>
    </source>
</evidence>
<dbReference type="InterPro" id="IPR000047">
    <property type="entry name" value="HTH_motif"/>
</dbReference>
<evidence type="ECO:0000256" key="7">
    <source>
        <dbReference type="ARBA" id="ARBA00025748"/>
    </source>
</evidence>
<comment type="caution">
    <text evidence="14">The sequence shown here is derived from an EMBL/GenBank/DDBJ whole genome shotgun (WGS) entry which is preliminary data.</text>
</comment>
<dbReference type="InterPro" id="IPR009057">
    <property type="entry name" value="Homeodomain-like_sf"/>
</dbReference>
<dbReference type="AlphaFoldDB" id="A0A426ZB55"/>
<gene>
    <name evidence="14" type="ORF">B296_00021119</name>
</gene>
<keyword evidence="5 10" id="KW-0804">Transcription</keyword>
<evidence type="ECO:0000256" key="8">
    <source>
        <dbReference type="PROSITE-ProRule" id="PRU00108"/>
    </source>
</evidence>
<evidence type="ECO:0000256" key="6">
    <source>
        <dbReference type="ARBA" id="ARBA00023242"/>
    </source>
</evidence>
<accession>A0A426ZB55</accession>
<evidence type="ECO:0000256" key="9">
    <source>
        <dbReference type="RuleBase" id="RU000682"/>
    </source>
</evidence>
<feature type="compositionally biased region" description="Basic residues" evidence="12">
    <location>
        <begin position="196"/>
        <end position="212"/>
    </location>
</feature>
<dbReference type="Pfam" id="PF00046">
    <property type="entry name" value="Homeodomain"/>
    <property type="match status" value="1"/>
</dbReference>
<comment type="similarity">
    <text evidence="7 10">Belongs to the HD-ZIP homeobox family. Class I subfamily.</text>
</comment>
<dbReference type="CDD" id="cd00086">
    <property type="entry name" value="homeodomain"/>
    <property type="match status" value="1"/>
</dbReference>
<keyword evidence="4 8" id="KW-0371">Homeobox</keyword>
<dbReference type="InterPro" id="IPR001356">
    <property type="entry name" value="HD"/>
</dbReference>
<dbReference type="EMBL" id="AMZH03007488">
    <property type="protein sequence ID" value="RRT61215.1"/>
    <property type="molecule type" value="Genomic_DNA"/>
</dbReference>
<keyword evidence="3 8" id="KW-0238">DNA-binding</keyword>
<dbReference type="SUPFAM" id="SSF46689">
    <property type="entry name" value="Homeodomain-like"/>
    <property type="match status" value="1"/>
</dbReference>
<dbReference type="SMART" id="SM00389">
    <property type="entry name" value="HOX"/>
    <property type="match status" value="1"/>
</dbReference>
<dbReference type="PANTHER" id="PTHR24326">
    <property type="entry name" value="HOMEOBOX-LEUCINE ZIPPER PROTEIN"/>
    <property type="match status" value="1"/>
</dbReference>
<name>A0A426ZB55_ENSVE</name>
<reference evidence="14 15" key="1">
    <citation type="journal article" date="2014" name="Agronomy (Basel)">
        <title>A Draft Genome Sequence for Ensete ventricosum, the Drought-Tolerant Tree Against Hunger.</title>
        <authorList>
            <person name="Harrison J."/>
            <person name="Moore K.A."/>
            <person name="Paszkiewicz K."/>
            <person name="Jones T."/>
            <person name="Grant M."/>
            <person name="Ambacheew D."/>
            <person name="Muzemil S."/>
            <person name="Studholme D.J."/>
        </authorList>
    </citation>
    <scope>NUCLEOTIDE SEQUENCE [LARGE SCALE GENOMIC DNA]</scope>
</reference>
<feature type="coiled-coil region" evidence="11">
    <location>
        <begin position="284"/>
        <end position="311"/>
    </location>
</feature>
<dbReference type="GO" id="GO:0005634">
    <property type="term" value="C:nucleus"/>
    <property type="evidence" value="ECO:0007669"/>
    <property type="project" value="UniProtKB-SubCell"/>
</dbReference>
<evidence type="ECO:0000256" key="4">
    <source>
        <dbReference type="ARBA" id="ARBA00023155"/>
    </source>
</evidence>
<dbReference type="Proteomes" id="UP000287651">
    <property type="component" value="Unassembled WGS sequence"/>
</dbReference>
<feature type="region of interest" description="Disordered" evidence="12">
    <location>
        <begin position="1"/>
        <end position="73"/>
    </location>
</feature>
<dbReference type="GO" id="GO:0043565">
    <property type="term" value="F:sequence-specific DNA binding"/>
    <property type="evidence" value="ECO:0007669"/>
    <property type="project" value="TreeGrafter"/>
</dbReference>